<dbReference type="Gene3D" id="1.10.357.10">
    <property type="entry name" value="Tetracycline Repressor, domain 2"/>
    <property type="match status" value="1"/>
</dbReference>
<reference evidence="4 5" key="1">
    <citation type="submission" date="2019-01" db="EMBL/GenBank/DDBJ databases">
        <authorList>
            <person name="Li J."/>
        </authorList>
    </citation>
    <scope>NUCLEOTIDE SEQUENCE [LARGE SCALE GENOMIC DNA]</scope>
    <source>
        <strain evidence="4 5">CCUG 35506</strain>
    </source>
</reference>
<keyword evidence="5" id="KW-1185">Reference proteome</keyword>
<evidence type="ECO:0000256" key="2">
    <source>
        <dbReference type="PROSITE-ProRule" id="PRU00335"/>
    </source>
</evidence>
<dbReference type="OrthoDB" id="3539650at2"/>
<dbReference type="PANTHER" id="PTHR30055:SF146">
    <property type="entry name" value="HTH-TYPE TRANSCRIPTIONAL DUAL REGULATOR CECR"/>
    <property type="match status" value="1"/>
</dbReference>
<protein>
    <submittedName>
        <fullName evidence="4">TetR/AcrR family transcriptional regulator</fullName>
    </submittedName>
</protein>
<proteinExistence type="predicted"/>
<dbReference type="RefSeq" id="WP_129232424.1">
    <property type="nucleotide sequence ID" value="NZ_SDPO01000004.1"/>
</dbReference>
<evidence type="ECO:0000313" key="4">
    <source>
        <dbReference type="EMBL" id="RXZ46712.1"/>
    </source>
</evidence>
<organism evidence="4 5">
    <name type="scientific">Agromyces fucosus</name>
    <dbReference type="NCBI Taxonomy" id="41985"/>
    <lineage>
        <taxon>Bacteria</taxon>
        <taxon>Bacillati</taxon>
        <taxon>Actinomycetota</taxon>
        <taxon>Actinomycetes</taxon>
        <taxon>Micrococcales</taxon>
        <taxon>Microbacteriaceae</taxon>
        <taxon>Agromyces</taxon>
    </lineage>
</organism>
<dbReference type="AlphaFoldDB" id="A0A4Q2JGF8"/>
<dbReference type="SUPFAM" id="SSF46689">
    <property type="entry name" value="Homeodomain-like"/>
    <property type="match status" value="1"/>
</dbReference>
<comment type="caution">
    <text evidence="4">The sequence shown here is derived from an EMBL/GenBank/DDBJ whole genome shotgun (WGS) entry which is preliminary data.</text>
</comment>
<feature type="domain" description="HTH tetR-type" evidence="3">
    <location>
        <begin position="17"/>
        <end position="76"/>
    </location>
</feature>
<name>A0A4Q2JGF8_9MICO</name>
<keyword evidence="1 2" id="KW-0238">DNA-binding</keyword>
<dbReference type="Proteomes" id="UP000292935">
    <property type="component" value="Unassembled WGS sequence"/>
</dbReference>
<gene>
    <name evidence="4" type="ORF">ESP57_17750</name>
</gene>
<sequence length="225" mass="23874">MTSSTERTMRAKPMPVEERRAAIAQATLPLLVAHGRDVTTRQIADASGVAEGTLFRVFDDKEAIIDAAVEHFLDPEPFRAALRSIDPSLPLELKVELVLARFLDRFSGIFGVFAALGNRPRPPAQNLEIITGIFDELLAPDLEALRVPPAQVFKFVRLVAFSSAMPQFGPTIGLDTDELAHLIVHGIAAPTGAPAPAASAAAAADAFAEPNLQTASTSPTGTTPC</sequence>
<dbReference type="GO" id="GO:0003700">
    <property type="term" value="F:DNA-binding transcription factor activity"/>
    <property type="evidence" value="ECO:0007669"/>
    <property type="project" value="TreeGrafter"/>
</dbReference>
<dbReference type="Pfam" id="PF00440">
    <property type="entry name" value="TetR_N"/>
    <property type="match status" value="1"/>
</dbReference>
<dbReference type="EMBL" id="SDPO01000004">
    <property type="protein sequence ID" value="RXZ46712.1"/>
    <property type="molecule type" value="Genomic_DNA"/>
</dbReference>
<dbReference type="PANTHER" id="PTHR30055">
    <property type="entry name" value="HTH-TYPE TRANSCRIPTIONAL REGULATOR RUTR"/>
    <property type="match status" value="1"/>
</dbReference>
<feature type="DNA-binding region" description="H-T-H motif" evidence="2">
    <location>
        <begin position="39"/>
        <end position="58"/>
    </location>
</feature>
<evidence type="ECO:0000259" key="3">
    <source>
        <dbReference type="PROSITE" id="PS50977"/>
    </source>
</evidence>
<dbReference type="InterPro" id="IPR050109">
    <property type="entry name" value="HTH-type_TetR-like_transc_reg"/>
</dbReference>
<dbReference type="GO" id="GO:0000976">
    <property type="term" value="F:transcription cis-regulatory region binding"/>
    <property type="evidence" value="ECO:0007669"/>
    <property type="project" value="TreeGrafter"/>
</dbReference>
<evidence type="ECO:0000256" key="1">
    <source>
        <dbReference type="ARBA" id="ARBA00023125"/>
    </source>
</evidence>
<dbReference type="InterPro" id="IPR001647">
    <property type="entry name" value="HTH_TetR"/>
</dbReference>
<dbReference type="PROSITE" id="PS50977">
    <property type="entry name" value="HTH_TETR_2"/>
    <property type="match status" value="1"/>
</dbReference>
<accession>A0A4Q2JGF8</accession>
<evidence type="ECO:0000313" key="5">
    <source>
        <dbReference type="Proteomes" id="UP000292935"/>
    </source>
</evidence>
<dbReference type="InterPro" id="IPR009057">
    <property type="entry name" value="Homeodomain-like_sf"/>
</dbReference>